<protein>
    <submittedName>
        <fullName evidence="2">RNA editing complex protein MP44</fullName>
    </submittedName>
</protein>
<proteinExistence type="predicted"/>
<evidence type="ECO:0000313" key="2">
    <source>
        <dbReference type="EMBL" id="EPY34204.1"/>
    </source>
</evidence>
<evidence type="ECO:0000313" key="3">
    <source>
        <dbReference type="Proteomes" id="UP000015354"/>
    </source>
</evidence>
<organism evidence="2 3">
    <name type="scientific">Strigomonas culicis</name>
    <dbReference type="NCBI Taxonomy" id="28005"/>
    <lineage>
        <taxon>Eukaryota</taxon>
        <taxon>Discoba</taxon>
        <taxon>Euglenozoa</taxon>
        <taxon>Kinetoplastea</taxon>
        <taxon>Metakinetoplastina</taxon>
        <taxon>Trypanosomatida</taxon>
        <taxon>Trypanosomatidae</taxon>
        <taxon>Strigomonadinae</taxon>
        <taxon>Strigomonas</taxon>
    </lineage>
</organism>
<feature type="region of interest" description="Disordered" evidence="1">
    <location>
        <begin position="231"/>
        <end position="258"/>
    </location>
</feature>
<dbReference type="SUPFAM" id="SSF69065">
    <property type="entry name" value="RNase III domain-like"/>
    <property type="match status" value="1"/>
</dbReference>
<dbReference type="InterPro" id="IPR036389">
    <property type="entry name" value="RNase_III_sf"/>
</dbReference>
<dbReference type="AlphaFoldDB" id="S9UZN1"/>
<dbReference type="Proteomes" id="UP000015354">
    <property type="component" value="Unassembled WGS sequence"/>
</dbReference>
<feature type="compositionally biased region" description="Basic and acidic residues" evidence="1">
    <location>
        <begin position="235"/>
        <end position="246"/>
    </location>
</feature>
<reference evidence="2 3" key="1">
    <citation type="journal article" date="2013" name="PLoS ONE">
        <title>Predicting the Proteins of Angomonas deanei, Strigomonas culicis and Their Respective Endosymbionts Reveals New Aspects of the Trypanosomatidae Family.</title>
        <authorList>
            <person name="Motta M.C."/>
            <person name="Martins A.C."/>
            <person name="de Souza S.S."/>
            <person name="Catta-Preta C.M."/>
            <person name="Silva R."/>
            <person name="Klein C.C."/>
            <person name="de Almeida L.G."/>
            <person name="de Lima Cunha O."/>
            <person name="Ciapina L.P."/>
            <person name="Brocchi M."/>
            <person name="Colabardini A.C."/>
            <person name="de Araujo Lima B."/>
            <person name="Machado C.R."/>
            <person name="de Almeida Soares C.M."/>
            <person name="Probst C.M."/>
            <person name="de Menezes C.B."/>
            <person name="Thompson C.E."/>
            <person name="Bartholomeu D.C."/>
            <person name="Gradia D.F."/>
            <person name="Pavoni D.P."/>
            <person name="Grisard E.C."/>
            <person name="Fantinatti-Garboggini F."/>
            <person name="Marchini F.K."/>
            <person name="Rodrigues-Luiz G.F."/>
            <person name="Wagner G."/>
            <person name="Goldman G.H."/>
            <person name="Fietto J.L."/>
            <person name="Elias M.C."/>
            <person name="Goldman M.H."/>
            <person name="Sagot M.F."/>
            <person name="Pereira M."/>
            <person name="Stoco P.H."/>
            <person name="de Mendonca-Neto R.P."/>
            <person name="Teixeira S.M."/>
            <person name="Maciel T.E."/>
            <person name="de Oliveira Mendes T.A."/>
            <person name="Urmenyi T.P."/>
            <person name="de Souza W."/>
            <person name="Schenkman S."/>
            <person name="de Vasconcelos A.T."/>
        </authorList>
    </citation>
    <scope>NUCLEOTIDE SEQUENCE [LARGE SCALE GENOMIC DNA]</scope>
</reference>
<comment type="caution">
    <text evidence="2">The sequence shown here is derived from an EMBL/GenBank/DDBJ whole genome shotgun (WGS) entry which is preliminary data.</text>
</comment>
<dbReference type="EMBL" id="ATMH01001767">
    <property type="protein sequence ID" value="EPY34204.1"/>
    <property type="molecule type" value="Genomic_DNA"/>
</dbReference>
<dbReference type="GO" id="GO:0006396">
    <property type="term" value="P:RNA processing"/>
    <property type="evidence" value="ECO:0007669"/>
    <property type="project" value="InterPro"/>
</dbReference>
<dbReference type="OrthoDB" id="278615at2759"/>
<dbReference type="GO" id="GO:0004525">
    <property type="term" value="F:ribonuclease III activity"/>
    <property type="evidence" value="ECO:0007669"/>
    <property type="project" value="InterPro"/>
</dbReference>
<sequence length="299" mass="34434">MHHTTSRRHAASRRCLHFLRRHNVLMHSLLFYERHTRTWNTTKEFDRLAFYGESVLRSEVYSRALRLFPLMSTELYATFVQRALSEPALTRLFDTLALHDIVGSRPEQKRWWVCDKEEAHRGHDTPPTLLSPSAKCHMLFALVGEMSWFVSRTKASDRTHNNALFPPSDVLVLHVLCSHLLQCVPAELLYVDMEATVESVRAVWVNEPMSLPSQLTARPHTLGVHLLRKNPRPLSKAEHSPEDSHAVETSPLATTPRKAVVSRMSPKFNTKHIDALDNAFFGERKVKMEDPSFRMRTIV</sequence>
<gene>
    <name evidence="2" type="ORF">STCU_01767</name>
</gene>
<name>S9UZN1_9TRYP</name>
<accession>S9UZN1</accession>
<evidence type="ECO:0000256" key="1">
    <source>
        <dbReference type="SAM" id="MobiDB-lite"/>
    </source>
</evidence>
<keyword evidence="3" id="KW-1185">Reference proteome</keyword>